<accession>A0A2I0U022</accession>
<protein>
    <submittedName>
        <fullName evidence="1">Uncharacterized protein</fullName>
    </submittedName>
</protein>
<sequence>MFPDKCPITLACNAVDQILLWKSLADERHIVPVHLLQHQVVSTGMTGEAHLFPSSSGTRFLVKEEVIEHIATLTNVTCQVPSKGQALQAQPGPLEYLHMDNFMCRMPEHEYVAHKLS</sequence>
<dbReference type="EMBL" id="KZ506511">
    <property type="protein sequence ID" value="PKU39359.1"/>
    <property type="molecule type" value="Genomic_DNA"/>
</dbReference>
<reference evidence="2" key="2">
    <citation type="submission" date="2017-12" db="EMBL/GenBank/DDBJ databases">
        <title>Genome sequence of the Bar-tailed Godwit (Limosa lapponica baueri).</title>
        <authorList>
            <person name="Lima N.C.B."/>
            <person name="Parody-Merino A.M."/>
            <person name="Battley P.F."/>
            <person name="Fidler A.E."/>
            <person name="Prosdocimi F."/>
        </authorList>
    </citation>
    <scope>NUCLEOTIDE SEQUENCE [LARGE SCALE GENOMIC DNA]</scope>
</reference>
<dbReference type="Proteomes" id="UP000233556">
    <property type="component" value="Unassembled WGS sequence"/>
</dbReference>
<evidence type="ECO:0000313" key="2">
    <source>
        <dbReference type="Proteomes" id="UP000233556"/>
    </source>
</evidence>
<organism evidence="1 2">
    <name type="scientific">Limosa lapponica baueri</name>
    <dbReference type="NCBI Taxonomy" id="1758121"/>
    <lineage>
        <taxon>Eukaryota</taxon>
        <taxon>Metazoa</taxon>
        <taxon>Chordata</taxon>
        <taxon>Craniata</taxon>
        <taxon>Vertebrata</taxon>
        <taxon>Euteleostomi</taxon>
        <taxon>Archelosauria</taxon>
        <taxon>Archosauria</taxon>
        <taxon>Dinosauria</taxon>
        <taxon>Saurischia</taxon>
        <taxon>Theropoda</taxon>
        <taxon>Coelurosauria</taxon>
        <taxon>Aves</taxon>
        <taxon>Neognathae</taxon>
        <taxon>Neoaves</taxon>
        <taxon>Charadriiformes</taxon>
        <taxon>Scolopacidae</taxon>
        <taxon>Limosa</taxon>
    </lineage>
</organism>
<keyword evidence="2" id="KW-1185">Reference proteome</keyword>
<dbReference type="AlphaFoldDB" id="A0A2I0U022"/>
<name>A0A2I0U022_LIMLA</name>
<proteinExistence type="predicted"/>
<gene>
    <name evidence="1" type="ORF">llap_10345</name>
</gene>
<evidence type="ECO:0000313" key="1">
    <source>
        <dbReference type="EMBL" id="PKU39359.1"/>
    </source>
</evidence>
<reference evidence="2" key="1">
    <citation type="submission" date="2017-11" db="EMBL/GenBank/DDBJ databases">
        <authorList>
            <person name="Lima N.C."/>
            <person name="Parody-Merino A.M."/>
            <person name="Battley P.F."/>
            <person name="Fidler A.E."/>
            <person name="Prosdocimi F."/>
        </authorList>
    </citation>
    <scope>NUCLEOTIDE SEQUENCE [LARGE SCALE GENOMIC DNA]</scope>
</reference>